<evidence type="ECO:0000313" key="4">
    <source>
        <dbReference type="EMBL" id="KZD01046.1"/>
    </source>
</evidence>
<dbReference type="STRING" id="580166.AUP43_03660"/>
<dbReference type="InterPro" id="IPR020802">
    <property type="entry name" value="TesA-like"/>
</dbReference>
<gene>
    <name evidence="4" type="ORF">AUP43_03660</name>
</gene>
<sequence>MDGRRENPWIGFGTRREKARLRLFCLPYAGGGAAPYRHWGSILGEDIDLVPIALPGREQRLGEPAIDRLEDMLAQLSAALRPLLDRPFALFGYSMGALIAWRLAHRLSQDGAGEPAHLFVGGRRAPGLPAARDPIHALPSAAFWQRIAAYGGTPAEVLAEREVRELFEPVLRADFKLAEQEPPLSADILSCPITAIGGADDPDPTPDRLDGWDQATTGRFDKAVFPGGHFAIHTSNTAIAVLVRDRLSGQTGSRGPI</sequence>
<dbReference type="EMBL" id="LPXN01000160">
    <property type="protein sequence ID" value="KZD01046.1"/>
    <property type="molecule type" value="Genomic_DNA"/>
</dbReference>
<protein>
    <recommendedName>
        <fullName evidence="3">Thioesterase TesA-like domain-containing protein</fullName>
    </recommendedName>
</protein>
<keyword evidence="2" id="KW-0378">Hydrolase</keyword>
<comment type="similarity">
    <text evidence="1">Belongs to the thioesterase family.</text>
</comment>
<dbReference type="Gene3D" id="3.40.50.1820">
    <property type="entry name" value="alpha/beta hydrolase"/>
    <property type="match status" value="1"/>
</dbReference>
<evidence type="ECO:0000313" key="5">
    <source>
        <dbReference type="Proteomes" id="UP000076400"/>
    </source>
</evidence>
<organism evidence="4 5">
    <name type="scientific">Oceanibaculum pacificum</name>
    <dbReference type="NCBI Taxonomy" id="580166"/>
    <lineage>
        <taxon>Bacteria</taxon>
        <taxon>Pseudomonadati</taxon>
        <taxon>Pseudomonadota</taxon>
        <taxon>Alphaproteobacteria</taxon>
        <taxon>Rhodospirillales</taxon>
        <taxon>Oceanibaculaceae</taxon>
        <taxon>Oceanibaculum</taxon>
    </lineage>
</organism>
<evidence type="ECO:0000256" key="2">
    <source>
        <dbReference type="ARBA" id="ARBA00022801"/>
    </source>
</evidence>
<keyword evidence="5" id="KW-1185">Reference proteome</keyword>
<name>A0A154VIB3_9PROT</name>
<dbReference type="OrthoDB" id="8480037at2"/>
<dbReference type="GO" id="GO:0016787">
    <property type="term" value="F:hydrolase activity"/>
    <property type="evidence" value="ECO:0007669"/>
    <property type="project" value="UniProtKB-KW"/>
</dbReference>
<dbReference type="InterPro" id="IPR029058">
    <property type="entry name" value="AB_hydrolase_fold"/>
</dbReference>
<accession>A0A154VIB3</accession>
<feature type="domain" description="Thioesterase TesA-like" evidence="3">
    <location>
        <begin position="24"/>
        <end position="247"/>
    </location>
</feature>
<dbReference type="SUPFAM" id="SSF53474">
    <property type="entry name" value="alpha/beta-Hydrolases"/>
    <property type="match status" value="1"/>
</dbReference>
<dbReference type="RefSeq" id="WP_067559868.1">
    <property type="nucleotide sequence ID" value="NZ_LPXN01000160.1"/>
</dbReference>
<dbReference type="GO" id="GO:0008610">
    <property type="term" value="P:lipid biosynthetic process"/>
    <property type="evidence" value="ECO:0007669"/>
    <property type="project" value="TreeGrafter"/>
</dbReference>
<dbReference type="PANTHER" id="PTHR11487">
    <property type="entry name" value="THIOESTERASE"/>
    <property type="match status" value="1"/>
</dbReference>
<dbReference type="PANTHER" id="PTHR11487:SF0">
    <property type="entry name" value="S-ACYL FATTY ACID SYNTHASE THIOESTERASE, MEDIUM CHAIN"/>
    <property type="match status" value="1"/>
</dbReference>
<dbReference type="InterPro" id="IPR012223">
    <property type="entry name" value="TEII"/>
</dbReference>
<evidence type="ECO:0000256" key="1">
    <source>
        <dbReference type="ARBA" id="ARBA00007169"/>
    </source>
</evidence>
<dbReference type="InterPro" id="IPR001031">
    <property type="entry name" value="Thioesterase"/>
</dbReference>
<proteinExistence type="inferred from homology"/>
<dbReference type="Pfam" id="PF00975">
    <property type="entry name" value="Thioesterase"/>
    <property type="match status" value="1"/>
</dbReference>
<dbReference type="SMART" id="SM00824">
    <property type="entry name" value="PKS_TE"/>
    <property type="match status" value="1"/>
</dbReference>
<dbReference type="AlphaFoldDB" id="A0A154VIB3"/>
<comment type="caution">
    <text evidence="4">The sequence shown here is derived from an EMBL/GenBank/DDBJ whole genome shotgun (WGS) entry which is preliminary data.</text>
</comment>
<dbReference type="Proteomes" id="UP000076400">
    <property type="component" value="Unassembled WGS sequence"/>
</dbReference>
<reference evidence="4 5" key="1">
    <citation type="submission" date="2015-12" db="EMBL/GenBank/DDBJ databases">
        <title>Genome sequence of Oceanibaculum pacificum MCCC 1A02656.</title>
        <authorList>
            <person name="Lu L."/>
            <person name="Lai Q."/>
            <person name="Shao Z."/>
            <person name="Qian P."/>
        </authorList>
    </citation>
    <scope>NUCLEOTIDE SEQUENCE [LARGE SCALE GENOMIC DNA]</scope>
    <source>
        <strain evidence="4 5">MCCC 1A02656</strain>
    </source>
</reference>
<evidence type="ECO:0000259" key="3">
    <source>
        <dbReference type="SMART" id="SM00824"/>
    </source>
</evidence>